<dbReference type="OrthoDB" id="2610860at2759"/>
<gene>
    <name evidence="2" type="ORF">K443DRAFT_679713</name>
</gene>
<feature type="compositionally biased region" description="Acidic residues" evidence="1">
    <location>
        <begin position="256"/>
        <end position="268"/>
    </location>
</feature>
<feature type="region of interest" description="Disordered" evidence="1">
    <location>
        <begin position="246"/>
        <end position="306"/>
    </location>
</feature>
<dbReference type="EMBL" id="KN838640">
    <property type="protein sequence ID" value="KIJ99760.1"/>
    <property type="molecule type" value="Genomic_DNA"/>
</dbReference>
<dbReference type="AlphaFoldDB" id="A0A0C9X400"/>
<evidence type="ECO:0000313" key="3">
    <source>
        <dbReference type="Proteomes" id="UP000054477"/>
    </source>
</evidence>
<accession>A0A0C9X400</accession>
<sequence>MQSSADGVPLVLFLEYILFPQYPVWIIPPEESDDADYESDVEPASEPFPCLNFDPNTDQPDAVENHASSSQSPQPTPPPPGRANKFKWPDFAVLGLFSDTIGEVDFHSLSAALQYLRSRRIINNVLTPLIVEIKRDSLILTDRSVTNARADALRQANFIFASSHQRFVVAIAAVGMQWSWGVIRRPAHLPVASPEEQGDFTYVPRELSVSNTAWSKVLDFGSADSDTALRKVSEWMMGLRRGRRLNDWSEDGATNNDDEATSDSDDIQDSGASRSNLEDDAGDETETEGDRRQLTPSGHIRQSYAGPRAPRLWRHQRTRLIHLTIILLDGATLAFTHLALAHLSPRAPQRTRLIRLMITPKFYQLHPPAKTRRNETEPQILRKRRLPVFPCLPPARFRLRANR</sequence>
<dbReference type="Proteomes" id="UP000054477">
    <property type="component" value="Unassembled WGS sequence"/>
</dbReference>
<feature type="compositionally biased region" description="Acidic residues" evidence="1">
    <location>
        <begin position="33"/>
        <end position="43"/>
    </location>
</feature>
<organism evidence="2 3">
    <name type="scientific">Laccaria amethystina LaAM-08-1</name>
    <dbReference type="NCBI Taxonomy" id="1095629"/>
    <lineage>
        <taxon>Eukaryota</taxon>
        <taxon>Fungi</taxon>
        <taxon>Dikarya</taxon>
        <taxon>Basidiomycota</taxon>
        <taxon>Agaricomycotina</taxon>
        <taxon>Agaricomycetes</taxon>
        <taxon>Agaricomycetidae</taxon>
        <taxon>Agaricales</taxon>
        <taxon>Agaricineae</taxon>
        <taxon>Hydnangiaceae</taxon>
        <taxon>Laccaria</taxon>
    </lineage>
</organism>
<name>A0A0C9X400_9AGAR</name>
<evidence type="ECO:0000313" key="2">
    <source>
        <dbReference type="EMBL" id="KIJ99760.1"/>
    </source>
</evidence>
<reference evidence="2 3" key="1">
    <citation type="submission" date="2014-04" db="EMBL/GenBank/DDBJ databases">
        <authorList>
            <consortium name="DOE Joint Genome Institute"/>
            <person name="Kuo A."/>
            <person name="Kohler A."/>
            <person name="Nagy L.G."/>
            <person name="Floudas D."/>
            <person name="Copeland A."/>
            <person name="Barry K.W."/>
            <person name="Cichocki N."/>
            <person name="Veneault-Fourrey C."/>
            <person name="LaButti K."/>
            <person name="Lindquist E.A."/>
            <person name="Lipzen A."/>
            <person name="Lundell T."/>
            <person name="Morin E."/>
            <person name="Murat C."/>
            <person name="Sun H."/>
            <person name="Tunlid A."/>
            <person name="Henrissat B."/>
            <person name="Grigoriev I.V."/>
            <person name="Hibbett D.S."/>
            <person name="Martin F."/>
            <person name="Nordberg H.P."/>
            <person name="Cantor M.N."/>
            <person name="Hua S.X."/>
        </authorList>
    </citation>
    <scope>NUCLEOTIDE SEQUENCE [LARGE SCALE GENOMIC DNA]</scope>
    <source>
        <strain evidence="2 3">LaAM-08-1</strain>
    </source>
</reference>
<reference evidence="3" key="2">
    <citation type="submission" date="2015-01" db="EMBL/GenBank/DDBJ databases">
        <title>Evolutionary Origins and Diversification of the Mycorrhizal Mutualists.</title>
        <authorList>
            <consortium name="DOE Joint Genome Institute"/>
            <consortium name="Mycorrhizal Genomics Consortium"/>
            <person name="Kohler A."/>
            <person name="Kuo A."/>
            <person name="Nagy L.G."/>
            <person name="Floudas D."/>
            <person name="Copeland A."/>
            <person name="Barry K.W."/>
            <person name="Cichocki N."/>
            <person name="Veneault-Fourrey C."/>
            <person name="LaButti K."/>
            <person name="Lindquist E.A."/>
            <person name="Lipzen A."/>
            <person name="Lundell T."/>
            <person name="Morin E."/>
            <person name="Murat C."/>
            <person name="Riley R."/>
            <person name="Ohm R."/>
            <person name="Sun H."/>
            <person name="Tunlid A."/>
            <person name="Henrissat B."/>
            <person name="Grigoriev I.V."/>
            <person name="Hibbett D.S."/>
            <person name="Martin F."/>
        </authorList>
    </citation>
    <scope>NUCLEOTIDE SEQUENCE [LARGE SCALE GENOMIC DNA]</scope>
    <source>
        <strain evidence="3">LaAM-08-1</strain>
    </source>
</reference>
<feature type="region of interest" description="Disordered" evidence="1">
    <location>
        <begin position="33"/>
        <end position="82"/>
    </location>
</feature>
<feature type="compositionally biased region" description="Acidic residues" evidence="1">
    <location>
        <begin position="278"/>
        <end position="287"/>
    </location>
</feature>
<protein>
    <submittedName>
        <fullName evidence="2">Uncharacterized protein</fullName>
    </submittedName>
</protein>
<keyword evidence="3" id="KW-1185">Reference proteome</keyword>
<proteinExistence type="predicted"/>
<dbReference type="HOGENOM" id="CLU_683461_0_0_1"/>
<evidence type="ECO:0000256" key="1">
    <source>
        <dbReference type="SAM" id="MobiDB-lite"/>
    </source>
</evidence>